<dbReference type="AlphaFoldDB" id="A0A067SIF9"/>
<sequence>MGEFTGFFSSKGTKKTTSFRPVRSGGVFLERPSHNTDDEDQTQSSPVPHLLKSNYPPSETERKKVEEVLLIARCRFLALQERLDHANAITGTDTTFINPNGKDANIQLNKSISVIRSFLRMHESILSVVRILPTEILSLIFIFCLPHLEPHSWHRRPWKDGPSFRISQVSRRWRQVAHNIPQLWAILGDVSLNPKTAKAGSNLYHTFIQQILHRSGSQDLWIYIHAPFQQYGRSEHPVIDLLLQHVRRWAVVTIESNCMTVNSFSYLDQSQRPIEFPRLRKLAFELWGYPEGFSITGFQSAPALTEVSIRGVFPNLVQVPWNQLKAYREYSFGVETTNGSLDKVLKHSTNLERLAVVGLRFPVAFPPEARNKGLVLKHLKTLHLKLEHRQVNVVKDFVDRLILPSLEELRIGGYPGEVVPVLLSLVLRPKLRDFPLRRLFLRTHTIRTGDLSNLLMHTPRLEELDLHFPLPLQDLRRLIIGGKSQDPTNPSLPLVPLLQRLTIHGKPQDVDETIQAIGRSRFGNENNESSSFRLVFPDRGAALATQSSLNSWEKMDNSHRSSPSSGDDIPTAFVSWRLKLHRELPELQGGPPSKKRAFDMGFPSRLHRLLTEIEEFTLSSKPEVAALWASQLQHSLHSLSNLRGNHIPGEKVYRFFDHAEKILKKWEAPFWAEIPSISWALKGERSLTFIGENDPLRTSAKVLDLVYGFQDDLQLVDIQWPDHM</sequence>
<dbReference type="STRING" id="685588.A0A067SIF9"/>
<dbReference type="InterPro" id="IPR032675">
    <property type="entry name" value="LRR_dom_sf"/>
</dbReference>
<dbReference type="SUPFAM" id="SSF52047">
    <property type="entry name" value="RNI-like"/>
    <property type="match status" value="1"/>
</dbReference>
<feature type="compositionally biased region" description="Polar residues" evidence="1">
    <location>
        <begin position="7"/>
        <end position="19"/>
    </location>
</feature>
<dbReference type="OrthoDB" id="3365698at2759"/>
<dbReference type="HOGENOM" id="CLU_023633_0_0_1"/>
<accession>A0A067SIF9</accession>
<evidence type="ECO:0000313" key="2">
    <source>
        <dbReference type="EMBL" id="KDR67474.1"/>
    </source>
</evidence>
<evidence type="ECO:0000256" key="1">
    <source>
        <dbReference type="SAM" id="MobiDB-lite"/>
    </source>
</evidence>
<organism evidence="2 3">
    <name type="scientific">Galerina marginata (strain CBS 339.88)</name>
    <dbReference type="NCBI Taxonomy" id="685588"/>
    <lineage>
        <taxon>Eukaryota</taxon>
        <taxon>Fungi</taxon>
        <taxon>Dikarya</taxon>
        <taxon>Basidiomycota</taxon>
        <taxon>Agaricomycotina</taxon>
        <taxon>Agaricomycetes</taxon>
        <taxon>Agaricomycetidae</taxon>
        <taxon>Agaricales</taxon>
        <taxon>Agaricineae</taxon>
        <taxon>Strophariaceae</taxon>
        <taxon>Galerina</taxon>
    </lineage>
</organism>
<dbReference type="EMBL" id="KL142414">
    <property type="protein sequence ID" value="KDR67474.1"/>
    <property type="molecule type" value="Genomic_DNA"/>
</dbReference>
<protein>
    <submittedName>
        <fullName evidence="2">Uncharacterized protein</fullName>
    </submittedName>
</protein>
<proteinExistence type="predicted"/>
<feature type="region of interest" description="Disordered" evidence="1">
    <location>
        <begin position="1"/>
        <end position="59"/>
    </location>
</feature>
<feature type="region of interest" description="Disordered" evidence="1">
    <location>
        <begin position="548"/>
        <end position="567"/>
    </location>
</feature>
<dbReference type="Proteomes" id="UP000027222">
    <property type="component" value="Unassembled WGS sequence"/>
</dbReference>
<name>A0A067SIF9_GALM3</name>
<gene>
    <name evidence="2" type="ORF">GALMADRAFT_258048</name>
</gene>
<dbReference type="Gene3D" id="3.80.10.10">
    <property type="entry name" value="Ribonuclease Inhibitor"/>
    <property type="match status" value="1"/>
</dbReference>
<keyword evidence="3" id="KW-1185">Reference proteome</keyword>
<evidence type="ECO:0000313" key="3">
    <source>
        <dbReference type="Proteomes" id="UP000027222"/>
    </source>
</evidence>
<reference evidence="3" key="1">
    <citation type="journal article" date="2014" name="Proc. Natl. Acad. Sci. U.S.A.">
        <title>Extensive sampling of basidiomycete genomes demonstrates inadequacy of the white-rot/brown-rot paradigm for wood decay fungi.</title>
        <authorList>
            <person name="Riley R."/>
            <person name="Salamov A.A."/>
            <person name="Brown D.W."/>
            <person name="Nagy L.G."/>
            <person name="Floudas D."/>
            <person name="Held B.W."/>
            <person name="Levasseur A."/>
            <person name="Lombard V."/>
            <person name="Morin E."/>
            <person name="Otillar R."/>
            <person name="Lindquist E.A."/>
            <person name="Sun H."/>
            <person name="LaButti K.M."/>
            <person name="Schmutz J."/>
            <person name="Jabbour D."/>
            <person name="Luo H."/>
            <person name="Baker S.E."/>
            <person name="Pisabarro A.G."/>
            <person name="Walton J.D."/>
            <person name="Blanchette R.A."/>
            <person name="Henrissat B."/>
            <person name="Martin F."/>
            <person name="Cullen D."/>
            <person name="Hibbett D.S."/>
            <person name="Grigoriev I.V."/>
        </authorList>
    </citation>
    <scope>NUCLEOTIDE SEQUENCE [LARGE SCALE GENOMIC DNA]</scope>
    <source>
        <strain evidence="3">CBS 339.88</strain>
    </source>
</reference>